<organism evidence="2 3">
    <name type="scientific">Sphingomonas turrisvirgatae</name>
    <dbReference type="NCBI Taxonomy" id="1888892"/>
    <lineage>
        <taxon>Bacteria</taxon>
        <taxon>Pseudomonadati</taxon>
        <taxon>Pseudomonadota</taxon>
        <taxon>Alphaproteobacteria</taxon>
        <taxon>Sphingomonadales</taxon>
        <taxon>Sphingomonadaceae</taxon>
        <taxon>Sphingomonas</taxon>
    </lineage>
</organism>
<keyword evidence="3" id="KW-1185">Reference proteome</keyword>
<name>A0A1E3LVL5_9SPHN</name>
<feature type="compositionally biased region" description="Basic and acidic residues" evidence="1">
    <location>
        <begin position="49"/>
        <end position="61"/>
    </location>
</feature>
<feature type="region of interest" description="Disordered" evidence="1">
    <location>
        <begin position="49"/>
        <end position="79"/>
    </location>
</feature>
<dbReference type="Proteomes" id="UP000094487">
    <property type="component" value="Unassembled WGS sequence"/>
</dbReference>
<sequence length="79" mass="8688">MILLTITAFAAAAQPAPEAKKAEDAVVCKNRIPSGTRFAKRVCRKQSEIDAQAERDRRLMDELQGGPKMNPDEGPPRPQ</sequence>
<dbReference type="EMBL" id="MDDS01000024">
    <property type="protein sequence ID" value="ODP37783.1"/>
    <property type="molecule type" value="Genomic_DNA"/>
</dbReference>
<protein>
    <submittedName>
        <fullName evidence="2">Uncharacterized protein</fullName>
    </submittedName>
</protein>
<gene>
    <name evidence="2" type="ORF">BFL28_02110</name>
</gene>
<dbReference type="STRING" id="1888892.BFL28_02110"/>
<proteinExistence type="predicted"/>
<evidence type="ECO:0000256" key="1">
    <source>
        <dbReference type="SAM" id="MobiDB-lite"/>
    </source>
</evidence>
<evidence type="ECO:0000313" key="2">
    <source>
        <dbReference type="EMBL" id="ODP37783.1"/>
    </source>
</evidence>
<dbReference type="RefSeq" id="WP_069320504.1">
    <property type="nucleotide sequence ID" value="NZ_MDDS01000024.1"/>
</dbReference>
<accession>A0A1E3LVL5</accession>
<dbReference type="AlphaFoldDB" id="A0A1E3LVL5"/>
<feature type="compositionally biased region" description="Basic and acidic residues" evidence="1">
    <location>
        <begin position="70"/>
        <end position="79"/>
    </location>
</feature>
<reference evidence="2 3" key="1">
    <citation type="submission" date="2016-08" db="EMBL/GenBank/DDBJ databases">
        <title>Draft genome of the agarase producing Sphingomonas sp. MCT13.</title>
        <authorList>
            <person name="D'Andrea M.M."/>
            <person name="Rossolini G.M."/>
            <person name="Thaller M.C."/>
        </authorList>
    </citation>
    <scope>NUCLEOTIDE SEQUENCE [LARGE SCALE GENOMIC DNA]</scope>
    <source>
        <strain evidence="2 3">MCT13</strain>
    </source>
</reference>
<evidence type="ECO:0000313" key="3">
    <source>
        <dbReference type="Proteomes" id="UP000094487"/>
    </source>
</evidence>
<comment type="caution">
    <text evidence="2">The sequence shown here is derived from an EMBL/GenBank/DDBJ whole genome shotgun (WGS) entry which is preliminary data.</text>
</comment>